<organism evidence="2 3">
    <name type="scientific">Trypanosoma theileri</name>
    <dbReference type="NCBI Taxonomy" id="67003"/>
    <lineage>
        <taxon>Eukaryota</taxon>
        <taxon>Discoba</taxon>
        <taxon>Euglenozoa</taxon>
        <taxon>Kinetoplastea</taxon>
        <taxon>Metakinetoplastina</taxon>
        <taxon>Trypanosomatida</taxon>
        <taxon>Trypanosomatidae</taxon>
        <taxon>Trypanosoma</taxon>
    </lineage>
</organism>
<proteinExistence type="predicted"/>
<gene>
    <name evidence="2" type="ORF">TM35_000881010</name>
</gene>
<sequence>MATGVPQKKKKKYNPGAAWGSPFPFIFRAKPNDDLPIYNVPFALWNGKNWKVWFWEKSVDTTRGPVILETIVWWETQKRKQNERQQQISGAFPSITLSPRGGNS</sequence>
<evidence type="ECO:0000256" key="1">
    <source>
        <dbReference type="SAM" id="MobiDB-lite"/>
    </source>
</evidence>
<comment type="caution">
    <text evidence="2">The sequence shown here is derived from an EMBL/GenBank/DDBJ whole genome shotgun (WGS) entry which is preliminary data.</text>
</comment>
<dbReference type="VEuPathDB" id="TriTrypDB:TM35_000881010"/>
<dbReference type="RefSeq" id="XP_028877239.1">
    <property type="nucleotide sequence ID" value="XM_029031457.1"/>
</dbReference>
<reference evidence="2 3" key="1">
    <citation type="submission" date="2017-03" db="EMBL/GenBank/DDBJ databases">
        <title>An alternative strategy for trypanosome survival in the mammalian bloodstream revealed through genome and transcriptome analysis of the ubiquitous bovine parasite Trypanosoma (Megatrypanum) theileri.</title>
        <authorList>
            <person name="Kelly S."/>
            <person name="Ivens A."/>
            <person name="Mott A."/>
            <person name="O'Neill E."/>
            <person name="Emms D."/>
            <person name="Macleod O."/>
            <person name="Voorheis P."/>
            <person name="Matthews J."/>
            <person name="Matthews K."/>
            <person name="Carrington M."/>
        </authorList>
    </citation>
    <scope>NUCLEOTIDE SEQUENCE [LARGE SCALE GENOMIC DNA]</scope>
    <source>
        <strain evidence="2">Edinburgh</strain>
    </source>
</reference>
<protein>
    <submittedName>
        <fullName evidence="2">Uncharacterized protein</fullName>
    </submittedName>
</protein>
<name>A0A1X0NFD2_9TRYP</name>
<keyword evidence="3" id="KW-1185">Reference proteome</keyword>
<evidence type="ECO:0000313" key="3">
    <source>
        <dbReference type="Proteomes" id="UP000192257"/>
    </source>
</evidence>
<feature type="region of interest" description="Disordered" evidence="1">
    <location>
        <begin position="81"/>
        <end position="104"/>
    </location>
</feature>
<dbReference type="EMBL" id="NBCO01000088">
    <property type="protein sequence ID" value="ORC82522.1"/>
    <property type="molecule type" value="Genomic_DNA"/>
</dbReference>
<evidence type="ECO:0000313" key="2">
    <source>
        <dbReference type="EMBL" id="ORC82522.1"/>
    </source>
</evidence>
<feature type="compositionally biased region" description="Polar residues" evidence="1">
    <location>
        <begin position="84"/>
        <end position="104"/>
    </location>
</feature>
<dbReference type="Proteomes" id="UP000192257">
    <property type="component" value="Unassembled WGS sequence"/>
</dbReference>
<dbReference type="GeneID" id="39991237"/>
<accession>A0A1X0NFD2</accession>
<dbReference type="AlphaFoldDB" id="A0A1X0NFD2"/>